<feature type="transmembrane region" description="Helical" evidence="5">
    <location>
        <begin position="154"/>
        <end position="176"/>
    </location>
</feature>
<dbReference type="InterPro" id="IPR007269">
    <property type="entry name" value="ICMT_MeTrfase"/>
</dbReference>
<keyword evidence="5" id="KW-0256">Endoplasmic reticulum</keyword>
<comment type="catalytic activity">
    <reaction evidence="5">
        <text>[protein]-C-terminal S-[(2E,6E)-farnesyl]-L-cysteine + S-adenosyl-L-methionine = [protein]-C-terminal S-[(2E,6E)-farnesyl]-L-cysteine methyl ester + S-adenosyl-L-homocysteine</text>
        <dbReference type="Rhea" id="RHEA:21672"/>
        <dbReference type="Rhea" id="RHEA-COMP:12125"/>
        <dbReference type="Rhea" id="RHEA-COMP:12126"/>
        <dbReference type="ChEBI" id="CHEBI:57856"/>
        <dbReference type="ChEBI" id="CHEBI:59789"/>
        <dbReference type="ChEBI" id="CHEBI:90510"/>
        <dbReference type="ChEBI" id="CHEBI:90511"/>
        <dbReference type="EC" id="2.1.1.100"/>
    </reaction>
</comment>
<comment type="similarity">
    <text evidence="5">Belongs to the class VI-like SAM-binding methyltransferase superfamily. Isoprenylcysteine carboxyl methyltransferase family.</text>
</comment>
<feature type="transmembrane region" description="Helical" evidence="5">
    <location>
        <begin position="95"/>
        <end position="116"/>
    </location>
</feature>
<reference evidence="7 8" key="1">
    <citation type="submission" date="2019-02" db="EMBL/GenBank/DDBJ databases">
        <title>Genome sequencing of the rare red list fungi Bondarzewia mesenterica.</title>
        <authorList>
            <person name="Buettner E."/>
            <person name="Kellner H."/>
        </authorList>
    </citation>
    <scope>NUCLEOTIDE SEQUENCE [LARGE SCALE GENOMIC DNA]</scope>
    <source>
        <strain evidence="7 8">DSM 108281</strain>
    </source>
</reference>
<sequence>MSLTKIPLLFIACLCVQRSLTSPNPPPPPEISSSKYKDLWSRSFAGSWGPSIHKMFIWTTSLCEALFICAMQAEYSGRHTHFAYTVLSHRPVELASIRITTPFIIGLCMLLLAAFIRTMCYRTLGRLFTFELSIQPKHRLVTSGPYAWVRHPSYLGSLLGFAGAIIVMFSVGSWAQECGWLGTKFGKVFMASAVIYDVYVGAVLVWRTDQEDEMLKEKFGMEWRMWRRNVKYKLVPWVY</sequence>
<comment type="caution">
    <text evidence="5">Lacks conserved residue(s) required for the propagation of feature annotation.</text>
</comment>
<evidence type="ECO:0000256" key="4">
    <source>
        <dbReference type="ARBA" id="ARBA00023136"/>
    </source>
</evidence>
<dbReference type="AlphaFoldDB" id="A0A4S4LY35"/>
<dbReference type="OrthoDB" id="422086at2759"/>
<feature type="signal peptide" evidence="6">
    <location>
        <begin position="1"/>
        <end position="21"/>
    </location>
</feature>
<dbReference type="GO" id="GO:0032259">
    <property type="term" value="P:methylation"/>
    <property type="evidence" value="ECO:0007669"/>
    <property type="project" value="UniProtKB-KW"/>
</dbReference>
<keyword evidence="3 5" id="KW-1133">Transmembrane helix</keyword>
<evidence type="ECO:0000256" key="3">
    <source>
        <dbReference type="ARBA" id="ARBA00022989"/>
    </source>
</evidence>
<dbReference type="GO" id="GO:0004671">
    <property type="term" value="F:protein C-terminal S-isoprenylcysteine carboxyl O-methyltransferase activity"/>
    <property type="evidence" value="ECO:0007669"/>
    <property type="project" value="UniProtKB-EC"/>
</dbReference>
<evidence type="ECO:0000313" key="7">
    <source>
        <dbReference type="EMBL" id="THH16701.1"/>
    </source>
</evidence>
<dbReference type="PANTHER" id="PTHR12714:SF9">
    <property type="entry name" value="PROTEIN-S-ISOPRENYLCYSTEINE O-METHYLTRANSFERASE"/>
    <property type="match status" value="1"/>
</dbReference>
<keyword evidence="8" id="KW-1185">Reference proteome</keyword>
<dbReference type="EC" id="2.1.1.100" evidence="5"/>
<dbReference type="Gene3D" id="1.20.120.1630">
    <property type="match status" value="1"/>
</dbReference>
<dbReference type="GO" id="GO:0005789">
    <property type="term" value="C:endoplasmic reticulum membrane"/>
    <property type="evidence" value="ECO:0007669"/>
    <property type="project" value="UniProtKB-SubCell"/>
</dbReference>
<evidence type="ECO:0000313" key="8">
    <source>
        <dbReference type="Proteomes" id="UP000310158"/>
    </source>
</evidence>
<evidence type="ECO:0000256" key="6">
    <source>
        <dbReference type="SAM" id="SignalP"/>
    </source>
</evidence>
<keyword evidence="4 5" id="KW-0472">Membrane</keyword>
<dbReference type="Proteomes" id="UP000310158">
    <property type="component" value="Unassembled WGS sequence"/>
</dbReference>
<evidence type="ECO:0000256" key="2">
    <source>
        <dbReference type="ARBA" id="ARBA00022692"/>
    </source>
</evidence>
<comment type="caution">
    <text evidence="7">The sequence shown here is derived from an EMBL/GenBank/DDBJ whole genome shotgun (WGS) entry which is preliminary data.</text>
</comment>
<evidence type="ECO:0000256" key="5">
    <source>
        <dbReference type="RuleBase" id="RU362022"/>
    </source>
</evidence>
<keyword evidence="5" id="KW-0949">S-adenosyl-L-methionine</keyword>
<accession>A0A4S4LY35</accession>
<keyword evidence="2 5" id="KW-0812">Transmembrane</keyword>
<name>A0A4S4LY35_9AGAM</name>
<keyword evidence="6" id="KW-0732">Signal</keyword>
<dbReference type="EMBL" id="SGPL01000145">
    <property type="protein sequence ID" value="THH16701.1"/>
    <property type="molecule type" value="Genomic_DNA"/>
</dbReference>
<dbReference type="Pfam" id="PF04140">
    <property type="entry name" value="ICMT"/>
    <property type="match status" value="1"/>
</dbReference>
<dbReference type="PANTHER" id="PTHR12714">
    <property type="entry name" value="PROTEIN-S ISOPRENYLCYSTEINE O-METHYLTRANSFERASE"/>
    <property type="match status" value="1"/>
</dbReference>
<feature type="chain" id="PRO_5020291121" description="Protein-S-isoprenylcysteine O-methyltransferase" evidence="6">
    <location>
        <begin position="22"/>
        <end position="239"/>
    </location>
</feature>
<feature type="transmembrane region" description="Helical" evidence="5">
    <location>
        <begin position="188"/>
        <end position="206"/>
    </location>
</feature>
<evidence type="ECO:0000256" key="1">
    <source>
        <dbReference type="ARBA" id="ARBA00004141"/>
    </source>
</evidence>
<keyword evidence="5" id="KW-0808">Transferase</keyword>
<keyword evidence="5" id="KW-0489">Methyltransferase</keyword>
<proteinExistence type="inferred from homology"/>
<comment type="subcellular location">
    <subcellularLocation>
        <location evidence="5">Endoplasmic reticulum membrane</location>
        <topology evidence="5">Multi-pass membrane protein</topology>
    </subcellularLocation>
    <subcellularLocation>
        <location evidence="1">Membrane</location>
        <topology evidence="1">Multi-pass membrane protein</topology>
    </subcellularLocation>
</comment>
<protein>
    <recommendedName>
        <fullName evidence="5">Protein-S-isoprenylcysteine O-methyltransferase</fullName>
        <ecNumber evidence="5">2.1.1.100</ecNumber>
    </recommendedName>
</protein>
<gene>
    <name evidence="7" type="ORF">EW146_g3977</name>
</gene>
<organism evidence="7 8">
    <name type="scientific">Bondarzewia mesenterica</name>
    <dbReference type="NCBI Taxonomy" id="1095465"/>
    <lineage>
        <taxon>Eukaryota</taxon>
        <taxon>Fungi</taxon>
        <taxon>Dikarya</taxon>
        <taxon>Basidiomycota</taxon>
        <taxon>Agaricomycotina</taxon>
        <taxon>Agaricomycetes</taxon>
        <taxon>Russulales</taxon>
        <taxon>Bondarzewiaceae</taxon>
        <taxon>Bondarzewia</taxon>
    </lineage>
</organism>